<protein>
    <recommendedName>
        <fullName evidence="5">tRNA (cytidine/uridine-2'-O-)-methyltransferase TrmJ</fullName>
        <ecNumber evidence="5">2.1.1.200</ecNumber>
    </recommendedName>
    <alternativeName>
        <fullName evidence="5">tRNA (cytidine(32)/uridine(32)-2'-O)-methyltransferase</fullName>
    </alternativeName>
    <alternativeName>
        <fullName evidence="5">tRNA Cm32/Um32 methyltransferase</fullName>
    </alternativeName>
</protein>
<dbReference type="PANTHER" id="PTHR42786">
    <property type="entry name" value="TRNA/RRNA METHYLTRANSFERASE"/>
    <property type="match status" value="1"/>
</dbReference>
<comment type="subcellular location">
    <subcellularLocation>
        <location evidence="5">Cytoplasm</location>
    </subcellularLocation>
</comment>
<dbReference type="PANTHER" id="PTHR42786:SF7">
    <property type="entry name" value="TRNA_RRNA METHYLTRANSFERASE SPOU TYPE DOMAIN-CONTAINING PROTEIN"/>
    <property type="match status" value="1"/>
</dbReference>
<dbReference type="PIRSF" id="PIRSF004808">
    <property type="entry name" value="LasT"/>
    <property type="match status" value="1"/>
</dbReference>
<dbReference type="GO" id="GO:0032259">
    <property type="term" value="P:methylation"/>
    <property type="evidence" value="ECO:0007669"/>
    <property type="project" value="UniProtKB-KW"/>
</dbReference>
<evidence type="ECO:0000256" key="3">
    <source>
        <dbReference type="ARBA" id="ARBA00022679"/>
    </source>
</evidence>
<proteinExistence type="inferred from homology"/>
<evidence type="ECO:0000313" key="8">
    <source>
        <dbReference type="Proteomes" id="UP001215503"/>
    </source>
</evidence>
<gene>
    <name evidence="5" type="primary">trmJ</name>
    <name evidence="7" type="ORF">P2G67_04155</name>
</gene>
<comment type="caution">
    <text evidence="7">The sequence shown here is derived from an EMBL/GenBank/DDBJ whole genome shotgun (WGS) entry which is preliminary data.</text>
</comment>
<dbReference type="Gene3D" id="3.40.1280.10">
    <property type="match status" value="1"/>
</dbReference>
<dbReference type="InterPro" id="IPR004384">
    <property type="entry name" value="RNA_MeTrfase_TrmJ/LasT"/>
</dbReference>
<dbReference type="CDD" id="cd18093">
    <property type="entry name" value="SpoU-like_TrmJ"/>
    <property type="match status" value="1"/>
</dbReference>
<evidence type="ECO:0000256" key="5">
    <source>
        <dbReference type="RuleBase" id="RU362024"/>
    </source>
</evidence>
<organism evidence="7 8">
    <name type="scientific">Aquibaculum arenosum</name>
    <dbReference type="NCBI Taxonomy" id="3032591"/>
    <lineage>
        <taxon>Bacteria</taxon>
        <taxon>Pseudomonadati</taxon>
        <taxon>Pseudomonadota</taxon>
        <taxon>Alphaproteobacteria</taxon>
        <taxon>Rhodospirillales</taxon>
        <taxon>Rhodovibrionaceae</taxon>
        <taxon>Aquibaculum</taxon>
    </lineage>
</organism>
<dbReference type="Pfam" id="PF00588">
    <property type="entry name" value="SpoU_methylase"/>
    <property type="match status" value="1"/>
</dbReference>
<keyword evidence="5" id="KW-0819">tRNA processing</keyword>
<dbReference type="GO" id="GO:0008168">
    <property type="term" value="F:methyltransferase activity"/>
    <property type="evidence" value="ECO:0007669"/>
    <property type="project" value="UniProtKB-KW"/>
</dbReference>
<keyword evidence="2 5" id="KW-0489">Methyltransferase</keyword>
<comment type="similarity">
    <text evidence="1">Belongs to the class IV-like SAM-binding methyltransferase superfamily. RNA methyltransferase TrmH family.</text>
</comment>
<evidence type="ECO:0000256" key="4">
    <source>
        <dbReference type="ARBA" id="ARBA00022691"/>
    </source>
</evidence>
<keyword evidence="8" id="KW-1185">Reference proteome</keyword>
<reference evidence="7 8" key="1">
    <citation type="submission" date="2023-03" db="EMBL/GenBank/DDBJ databases">
        <title>Fodinicurvata sp. CAU 1616 isolated from sea sendiment.</title>
        <authorList>
            <person name="Kim W."/>
        </authorList>
    </citation>
    <scope>NUCLEOTIDE SEQUENCE [LARGE SCALE GENOMIC DNA]</scope>
    <source>
        <strain evidence="7 8">CAU 1616</strain>
    </source>
</reference>
<evidence type="ECO:0000313" key="7">
    <source>
        <dbReference type="EMBL" id="MDF2095164.1"/>
    </source>
</evidence>
<comment type="function">
    <text evidence="5">Catalyzes the formation of 2'O-methylated cytidine (Cm32) or 2'O-methylated uridine (Um32) at position 32 in tRNA.</text>
</comment>
<dbReference type="NCBIfam" id="TIGR00050">
    <property type="entry name" value="rRNA_methyl_1"/>
    <property type="match status" value="1"/>
</dbReference>
<evidence type="ECO:0000256" key="1">
    <source>
        <dbReference type="ARBA" id="ARBA00007228"/>
    </source>
</evidence>
<feature type="domain" description="tRNA/rRNA methyltransferase SpoU type" evidence="6">
    <location>
        <begin position="18"/>
        <end position="168"/>
    </location>
</feature>
<evidence type="ECO:0000259" key="6">
    <source>
        <dbReference type="Pfam" id="PF00588"/>
    </source>
</evidence>
<dbReference type="InterPro" id="IPR001537">
    <property type="entry name" value="SpoU_MeTrfase"/>
</dbReference>
<comment type="catalytic activity">
    <reaction evidence="5">
        <text>cytidine(32) in tRNA + S-adenosyl-L-methionine = 2'-O-methylcytidine(32) in tRNA + S-adenosyl-L-homocysteine + H(+)</text>
        <dbReference type="Rhea" id="RHEA:42932"/>
        <dbReference type="Rhea" id="RHEA-COMP:10288"/>
        <dbReference type="Rhea" id="RHEA-COMP:10289"/>
        <dbReference type="ChEBI" id="CHEBI:15378"/>
        <dbReference type="ChEBI" id="CHEBI:57856"/>
        <dbReference type="ChEBI" id="CHEBI:59789"/>
        <dbReference type="ChEBI" id="CHEBI:74495"/>
        <dbReference type="ChEBI" id="CHEBI:82748"/>
        <dbReference type="EC" id="2.1.1.200"/>
    </reaction>
</comment>
<dbReference type="InterPro" id="IPR029026">
    <property type="entry name" value="tRNA_m1G_MTases_N"/>
</dbReference>
<dbReference type="Proteomes" id="UP001215503">
    <property type="component" value="Unassembled WGS sequence"/>
</dbReference>
<name>A0ABT5YJP7_9PROT</name>
<dbReference type="InterPro" id="IPR029028">
    <property type="entry name" value="Alpha/beta_knot_MTases"/>
</dbReference>
<comment type="catalytic activity">
    <reaction evidence="5">
        <text>uridine(32) in tRNA + S-adenosyl-L-methionine = 2'-O-methyluridine(32) in tRNA + S-adenosyl-L-homocysteine + H(+)</text>
        <dbReference type="Rhea" id="RHEA:42936"/>
        <dbReference type="Rhea" id="RHEA-COMP:10107"/>
        <dbReference type="Rhea" id="RHEA-COMP:10290"/>
        <dbReference type="ChEBI" id="CHEBI:15378"/>
        <dbReference type="ChEBI" id="CHEBI:57856"/>
        <dbReference type="ChEBI" id="CHEBI:59789"/>
        <dbReference type="ChEBI" id="CHEBI:65315"/>
        <dbReference type="ChEBI" id="CHEBI:74478"/>
        <dbReference type="EC" id="2.1.1.200"/>
    </reaction>
</comment>
<keyword evidence="4 5" id="KW-0949">S-adenosyl-L-methionine</keyword>
<evidence type="ECO:0000256" key="2">
    <source>
        <dbReference type="ARBA" id="ARBA00022603"/>
    </source>
</evidence>
<sequence>MAGTNRTVVRPAATPGPAVILVAPQLGENIGMVARAMLNCGLSDLRLVRPRDDWPNQSAERAAAGALSVIEGVRVYETTQAAVADLHRLYITTARNREQVKAIVTPRQAAREIRALETAGERVGLLFGPERTGLSNDDVALGDVIVNVPLNPGFSSLNLAQAVLLLAYEWYQAEDETPARSLHLGGGRPAEKQELIGFFERLEATLEQVGFFHPPEKAPGMRRNLRTLIDRATPTEQEVRTLHGVLSALLGAKLKRAPRPEASEGDGSQPPT</sequence>
<dbReference type="SUPFAM" id="SSF75217">
    <property type="entry name" value="alpha/beta knot"/>
    <property type="match status" value="1"/>
</dbReference>
<dbReference type="Gene3D" id="1.10.8.590">
    <property type="match status" value="1"/>
</dbReference>
<comment type="subunit">
    <text evidence="5">Homodimer.</text>
</comment>
<dbReference type="EMBL" id="JARHUD010000002">
    <property type="protein sequence ID" value="MDF2095164.1"/>
    <property type="molecule type" value="Genomic_DNA"/>
</dbReference>
<dbReference type="RefSeq" id="WP_275820326.1">
    <property type="nucleotide sequence ID" value="NZ_JARHUD010000002.1"/>
</dbReference>
<accession>A0ABT5YJP7</accession>
<dbReference type="EC" id="2.1.1.200" evidence="5"/>
<keyword evidence="5" id="KW-0963">Cytoplasm</keyword>
<keyword evidence="3" id="KW-0808">Transferase</keyword>